<organism evidence="1 2">
    <name type="scientific">Flavobacterium aquatile LMG 4008 = ATCC 11947</name>
    <dbReference type="NCBI Taxonomy" id="1453498"/>
    <lineage>
        <taxon>Bacteria</taxon>
        <taxon>Pseudomonadati</taxon>
        <taxon>Bacteroidota</taxon>
        <taxon>Flavobacteriia</taxon>
        <taxon>Flavobacteriales</taxon>
        <taxon>Flavobacteriaceae</taxon>
        <taxon>Flavobacterium</taxon>
    </lineage>
</organism>
<dbReference type="STRING" id="1453498.LG45_10550"/>
<dbReference type="eggNOG" id="ENOG5032ZIY">
    <property type="taxonomic scope" value="Bacteria"/>
</dbReference>
<comment type="caution">
    <text evidence="1">The sequence shown here is derived from an EMBL/GenBank/DDBJ whole genome shotgun (WGS) entry which is preliminary data.</text>
</comment>
<reference evidence="1 2" key="1">
    <citation type="submission" date="2014-09" db="EMBL/GenBank/DDBJ databases">
        <title>Whole Genome Shotgun of Flavobacterium aquatile LMG 4008.</title>
        <authorList>
            <person name="Gale A.N."/>
            <person name="Pipes S.E."/>
            <person name="Newman J.D."/>
        </authorList>
    </citation>
    <scope>NUCLEOTIDE SEQUENCE [LARGE SCALE GENOMIC DNA]</scope>
    <source>
        <strain evidence="1 2">LMG 4008</strain>
    </source>
</reference>
<sequence>MISYFHRRKGNLGTCEDSLTAVVFDTLKYLPTEMFWSILKRSLYYDKLPVASGDLLSISFWDKWKAKDTTNSNFVEPDVFLRFNEFDVLIEAKRHNEKQQSGNQMKNEIQAYYNEFAADDKALYFIQLGGLHHINDELDYSFKDKNVIICKTNWTRLLDQIDTENTKIKNSGLTILSSYNRILEDAINGFGLHQYYKKRWLKNLSIKSSIELQPLEKLFSYATKHK</sequence>
<accession>A0A095SSI1</accession>
<evidence type="ECO:0008006" key="3">
    <source>
        <dbReference type="Google" id="ProtNLM"/>
    </source>
</evidence>
<dbReference type="Proteomes" id="UP000029554">
    <property type="component" value="Unassembled WGS sequence"/>
</dbReference>
<proteinExistence type="predicted"/>
<evidence type="ECO:0000313" key="2">
    <source>
        <dbReference type="Proteomes" id="UP000029554"/>
    </source>
</evidence>
<dbReference type="AlphaFoldDB" id="A0A095SSI1"/>
<name>A0A095SSI1_9FLAO</name>
<gene>
    <name evidence="1" type="ORF">LG45_10550</name>
</gene>
<evidence type="ECO:0000313" key="1">
    <source>
        <dbReference type="EMBL" id="KGD67571.1"/>
    </source>
</evidence>
<protein>
    <recommendedName>
        <fullName evidence="3">Restriction endonuclease</fullName>
    </recommendedName>
</protein>
<dbReference type="EMBL" id="JRHH01000004">
    <property type="protein sequence ID" value="KGD67571.1"/>
    <property type="molecule type" value="Genomic_DNA"/>
</dbReference>
<dbReference type="RefSeq" id="WP_035126888.1">
    <property type="nucleotide sequence ID" value="NZ_JRHH01000004.1"/>
</dbReference>
<keyword evidence="2" id="KW-1185">Reference proteome</keyword>
<dbReference type="OrthoDB" id="1082859at2"/>